<evidence type="ECO:0000256" key="1">
    <source>
        <dbReference type="ARBA" id="ARBA00022737"/>
    </source>
</evidence>
<dbReference type="PROSITE" id="PS50137">
    <property type="entry name" value="DS_RBD"/>
    <property type="match status" value="3"/>
</dbReference>
<feature type="domain" description="DRBM" evidence="5">
    <location>
        <begin position="94"/>
        <end position="163"/>
    </location>
</feature>
<accession>A0AAD4JE14</accession>
<dbReference type="Proteomes" id="UP001190926">
    <property type="component" value="Unassembled WGS sequence"/>
</dbReference>
<dbReference type="SMART" id="SM00358">
    <property type="entry name" value="DSRM"/>
    <property type="match status" value="4"/>
</dbReference>
<comment type="caution">
    <text evidence="6">The sequence shown here is derived from an EMBL/GenBank/DDBJ whole genome shotgun (WGS) entry which is preliminary data.</text>
</comment>
<dbReference type="InterPro" id="IPR014720">
    <property type="entry name" value="dsRBD_dom"/>
</dbReference>
<sequence>MYKSKLQELCQQQKWPLPEYTCIKHGGDDHRRPQFKASVVVAGLTFDTPSAATSSKHALNEAARLALLHFSSDEKISSSTIAACCNISDKEELRYKSKLQELCQKEKWGLPKYTCMRDGADHCPQFKASAVVRGVAFDSPAACSSSKQALNQVAQLAFLHFTSSEPSNETNCGKEDGSTITSEDKSVKNYINMQEGFKNKLKMYAEMKGLKLPLYSTEKEGHCFKARVSVGDDCFSGDELSATAEEAQNSAAATALLAFFTASFHENDPLSYKMLLHKLASNEGFFSPSYKTIRSNESNCLPFVCTVEVEGELFEGAAAESVKLAELNAAKAAYTSFIERKLFQPHYQILRLARRLNSSSISDARESATDGSPPSSLISDTGLGTDHETDDVGNGGMKNGAEMKSYLLCNKVRVFTCMPNMALPEGVVVLPIGEDRWATVALEFSNEKVV</sequence>
<dbReference type="Gene3D" id="3.30.160.20">
    <property type="match status" value="4"/>
</dbReference>
<feature type="region of interest" description="Disordered" evidence="4">
    <location>
        <begin position="363"/>
        <end position="395"/>
    </location>
</feature>
<protein>
    <recommendedName>
        <fullName evidence="5">DRBM domain-containing protein</fullName>
    </recommendedName>
</protein>
<keyword evidence="2 3" id="KW-0694">RNA-binding</keyword>
<dbReference type="PANTHER" id="PTHR46031:SF31">
    <property type="entry name" value="DOUBLE-STRANDED RNA-BINDING PROTEIN 1-LIKE"/>
    <property type="match status" value="1"/>
</dbReference>
<dbReference type="Pfam" id="PF00035">
    <property type="entry name" value="dsrm"/>
    <property type="match status" value="3"/>
</dbReference>
<keyword evidence="1" id="KW-0677">Repeat</keyword>
<organism evidence="6 7">
    <name type="scientific">Perilla frutescens var. hirtella</name>
    <name type="common">Perilla citriodora</name>
    <name type="synonym">Perilla setoyensis</name>
    <dbReference type="NCBI Taxonomy" id="608512"/>
    <lineage>
        <taxon>Eukaryota</taxon>
        <taxon>Viridiplantae</taxon>
        <taxon>Streptophyta</taxon>
        <taxon>Embryophyta</taxon>
        <taxon>Tracheophyta</taxon>
        <taxon>Spermatophyta</taxon>
        <taxon>Magnoliopsida</taxon>
        <taxon>eudicotyledons</taxon>
        <taxon>Gunneridae</taxon>
        <taxon>Pentapetalae</taxon>
        <taxon>asterids</taxon>
        <taxon>lamiids</taxon>
        <taxon>Lamiales</taxon>
        <taxon>Lamiaceae</taxon>
        <taxon>Nepetoideae</taxon>
        <taxon>Elsholtzieae</taxon>
        <taxon>Perilla</taxon>
    </lineage>
</organism>
<evidence type="ECO:0000313" key="6">
    <source>
        <dbReference type="EMBL" id="KAH6831992.1"/>
    </source>
</evidence>
<feature type="compositionally biased region" description="Polar residues" evidence="4">
    <location>
        <begin position="369"/>
        <end position="379"/>
    </location>
</feature>
<evidence type="ECO:0000259" key="5">
    <source>
        <dbReference type="PROSITE" id="PS50137"/>
    </source>
</evidence>
<dbReference type="GO" id="GO:0003723">
    <property type="term" value="F:RNA binding"/>
    <property type="evidence" value="ECO:0007669"/>
    <property type="project" value="UniProtKB-UniRule"/>
</dbReference>
<dbReference type="EMBL" id="SDAM02000080">
    <property type="protein sequence ID" value="KAH6831992.1"/>
    <property type="molecule type" value="Genomic_DNA"/>
</dbReference>
<dbReference type="SUPFAM" id="SSF54768">
    <property type="entry name" value="dsRNA-binding domain-like"/>
    <property type="match status" value="4"/>
</dbReference>
<dbReference type="AlphaFoldDB" id="A0AAD4JE14"/>
<gene>
    <name evidence="6" type="ORF">C2S53_008268</name>
</gene>
<keyword evidence="7" id="KW-1185">Reference proteome</keyword>
<name>A0AAD4JE14_PERFH</name>
<evidence type="ECO:0000313" key="7">
    <source>
        <dbReference type="Proteomes" id="UP001190926"/>
    </source>
</evidence>
<evidence type="ECO:0000256" key="2">
    <source>
        <dbReference type="ARBA" id="ARBA00022884"/>
    </source>
</evidence>
<feature type="domain" description="DRBM" evidence="5">
    <location>
        <begin position="271"/>
        <end position="339"/>
    </location>
</feature>
<dbReference type="PANTHER" id="PTHR46031">
    <property type="match status" value="1"/>
</dbReference>
<reference evidence="6 7" key="1">
    <citation type="journal article" date="2021" name="Nat. Commun.">
        <title>Incipient diploidization of the medicinal plant Perilla within 10,000 years.</title>
        <authorList>
            <person name="Zhang Y."/>
            <person name="Shen Q."/>
            <person name="Leng L."/>
            <person name="Zhang D."/>
            <person name="Chen S."/>
            <person name="Shi Y."/>
            <person name="Ning Z."/>
            <person name="Chen S."/>
        </authorList>
    </citation>
    <scope>NUCLEOTIDE SEQUENCE [LARGE SCALE GENOMIC DNA]</scope>
    <source>
        <strain evidence="7">cv. PC099</strain>
    </source>
</reference>
<evidence type="ECO:0000256" key="3">
    <source>
        <dbReference type="PROSITE-ProRule" id="PRU00266"/>
    </source>
</evidence>
<proteinExistence type="predicted"/>
<feature type="domain" description="DRBM" evidence="5">
    <location>
        <begin position="1"/>
        <end position="72"/>
    </location>
</feature>
<evidence type="ECO:0000256" key="4">
    <source>
        <dbReference type="SAM" id="MobiDB-lite"/>
    </source>
</evidence>